<dbReference type="Pfam" id="PF22725">
    <property type="entry name" value="GFO_IDH_MocA_C3"/>
    <property type="match status" value="1"/>
</dbReference>
<organism evidence="5 6">
    <name type="scientific">Planomonospora sphaerica</name>
    <dbReference type="NCBI Taxonomy" id="161355"/>
    <lineage>
        <taxon>Bacteria</taxon>
        <taxon>Bacillati</taxon>
        <taxon>Actinomycetota</taxon>
        <taxon>Actinomycetes</taxon>
        <taxon>Streptosporangiales</taxon>
        <taxon>Streptosporangiaceae</taxon>
        <taxon>Planomonospora</taxon>
    </lineage>
</organism>
<evidence type="ECO:0000259" key="4">
    <source>
        <dbReference type="Pfam" id="PF22725"/>
    </source>
</evidence>
<evidence type="ECO:0000256" key="1">
    <source>
        <dbReference type="ARBA" id="ARBA00023002"/>
    </source>
</evidence>
<dbReference type="InterPro" id="IPR029475">
    <property type="entry name" value="DUF6807"/>
</dbReference>
<comment type="caution">
    <text evidence="5">The sequence shown here is derived from an EMBL/GenBank/DDBJ whole genome shotgun (WGS) entry which is preliminary data.</text>
</comment>
<dbReference type="Pfam" id="PF14100">
    <property type="entry name" value="DUF6807"/>
    <property type="match status" value="1"/>
</dbReference>
<dbReference type="Gene3D" id="3.30.360.10">
    <property type="entry name" value="Dihydrodipicolinate Reductase, domain 2"/>
    <property type="match status" value="1"/>
</dbReference>
<evidence type="ECO:0000313" key="5">
    <source>
        <dbReference type="EMBL" id="GAT66336.1"/>
    </source>
</evidence>
<dbReference type="PANTHER" id="PTHR43818:SF11">
    <property type="entry name" value="BCDNA.GH03377"/>
    <property type="match status" value="1"/>
</dbReference>
<evidence type="ECO:0000313" key="6">
    <source>
        <dbReference type="Proteomes" id="UP000077701"/>
    </source>
</evidence>
<feature type="compositionally biased region" description="Low complexity" evidence="2">
    <location>
        <begin position="29"/>
        <end position="43"/>
    </location>
</feature>
<feature type="domain" description="Gfo/Idh/MocA-like oxidoreductase N-terminal" evidence="3">
    <location>
        <begin position="50"/>
        <end position="172"/>
    </location>
</feature>
<dbReference type="SUPFAM" id="SSF51735">
    <property type="entry name" value="NAD(P)-binding Rossmann-fold domains"/>
    <property type="match status" value="1"/>
</dbReference>
<dbReference type="InterPro" id="IPR050463">
    <property type="entry name" value="Gfo/Idh/MocA_oxidrdct_glycsds"/>
</dbReference>
<feature type="region of interest" description="Disordered" evidence="2">
    <location>
        <begin position="699"/>
        <end position="733"/>
    </location>
</feature>
<reference evidence="6" key="2">
    <citation type="submission" date="2016-04" db="EMBL/GenBank/DDBJ databases">
        <title>Planomonospora sphaerica JCM9374 whole genome shotgun sequence.</title>
        <authorList>
            <person name="Suzuki T."/>
            <person name="Dohra H."/>
            <person name="Kodani S."/>
        </authorList>
    </citation>
    <scope>NUCLEOTIDE SEQUENCE [LARGE SCALE GENOMIC DNA]</scope>
    <source>
        <strain evidence="6">JCM 9374</strain>
    </source>
</reference>
<dbReference type="EMBL" id="BDCX01000004">
    <property type="protein sequence ID" value="GAT66336.1"/>
    <property type="molecule type" value="Genomic_DNA"/>
</dbReference>
<dbReference type="PANTHER" id="PTHR43818">
    <property type="entry name" value="BCDNA.GH03377"/>
    <property type="match status" value="1"/>
</dbReference>
<keyword evidence="1" id="KW-0560">Oxidoreductase</keyword>
<feature type="region of interest" description="Disordered" evidence="2">
    <location>
        <begin position="1"/>
        <end position="43"/>
    </location>
</feature>
<accession>A0A161LN84</accession>
<gene>
    <name evidence="5" type="ORF">PS9374_01985</name>
</gene>
<proteinExistence type="predicted"/>
<reference evidence="5 6" key="1">
    <citation type="journal article" date="2016" name="Genome Announc.">
        <title>Draft Genome Sequence of Planomonospora sphaerica JCM9374, a Rare Actinomycete.</title>
        <authorList>
            <person name="Dohra H."/>
            <person name="Suzuki T."/>
            <person name="Inoue Y."/>
            <person name="Kodani S."/>
        </authorList>
    </citation>
    <scope>NUCLEOTIDE SEQUENCE [LARGE SCALE GENOMIC DNA]</scope>
    <source>
        <strain evidence="5 6">JCM 9374</strain>
    </source>
</reference>
<dbReference type="InterPro" id="IPR000683">
    <property type="entry name" value="Gfo/Idh/MocA-like_OxRdtase_N"/>
</dbReference>
<feature type="region of interest" description="Disordered" evidence="2">
    <location>
        <begin position="539"/>
        <end position="558"/>
    </location>
</feature>
<name>A0A161LN84_9ACTN</name>
<dbReference type="Pfam" id="PF01408">
    <property type="entry name" value="GFO_IDH_MocA"/>
    <property type="match status" value="1"/>
</dbReference>
<feature type="domain" description="GFO/IDH/MocA-like oxidoreductase" evidence="4">
    <location>
        <begin position="182"/>
        <end position="311"/>
    </location>
</feature>
<dbReference type="Proteomes" id="UP000077701">
    <property type="component" value="Unassembled WGS sequence"/>
</dbReference>
<protein>
    <submittedName>
        <fullName evidence="5">Dehydrogenase-like protein</fullName>
    </submittedName>
</protein>
<dbReference type="STRING" id="161355.PS9374_01985"/>
<dbReference type="AlphaFoldDB" id="A0A161LN84"/>
<evidence type="ECO:0000259" key="3">
    <source>
        <dbReference type="Pfam" id="PF01408"/>
    </source>
</evidence>
<dbReference type="GO" id="GO:0016491">
    <property type="term" value="F:oxidoreductase activity"/>
    <property type="evidence" value="ECO:0007669"/>
    <property type="project" value="UniProtKB-KW"/>
</dbReference>
<dbReference type="Gene3D" id="3.40.50.720">
    <property type="entry name" value="NAD(P)-binding Rossmann-like Domain"/>
    <property type="match status" value="1"/>
</dbReference>
<evidence type="ECO:0000256" key="2">
    <source>
        <dbReference type="SAM" id="MobiDB-lite"/>
    </source>
</evidence>
<dbReference type="SUPFAM" id="SSF55347">
    <property type="entry name" value="Glyceraldehyde-3-phosphate dehydrogenase-like, C-terminal domain"/>
    <property type="match status" value="1"/>
</dbReference>
<dbReference type="InterPro" id="IPR036291">
    <property type="entry name" value="NAD(P)-bd_dom_sf"/>
</dbReference>
<dbReference type="GO" id="GO:0000166">
    <property type="term" value="F:nucleotide binding"/>
    <property type="evidence" value="ECO:0007669"/>
    <property type="project" value="InterPro"/>
</dbReference>
<dbReference type="InterPro" id="IPR055170">
    <property type="entry name" value="GFO_IDH_MocA-like_dom"/>
</dbReference>
<sequence>MGGVTEGGKDPMTDPMAGPGTGRETGSMAGPETGRATGRAAGAADGGATRVVLAGVYGHGRSHLENLRGLSARGLVELVGVCDVRPVEADWLHGLGTPEQVRPDGLAGLIERTGAEVTILCTPINTHADLAVTALGAGSHLLLEKPPAASLAAFERIAAAVAETGLACQVGFQSLASAAIPALRKRIASGELGEVRGIGVAGAWERPADYYTRSAWSGRRRLDGQDVVDGALTNPFAHATATALAVAGAEERGAVASVELEMFHANPIEADDTSTARIRLADGRVITVAVTLCSTGRTEPYLIVHGSAGTARLTYTTDELDGTVHPRANLLENLVEHVRTGVELLVPLVRTGAFMEFMEAVRLAPDPLPIADEHQVLHPDRRELPGIKALTDASAERLALFSELGVAWAARRELSVAGTPVASYVWRPDLPAADSPRPYLHPVRTRGGVPVTEFRPDDHVHHLGVSLAIADVGAVNFWGGRTFVRDQGATWLDDHGRQRHDAFEEVEGGFAEELTWIGPDGATVARERRTVLAVPVPVSLPAPEGAAGTPGQSRTGAPDPGGAWALDFAFELTVREPLEIKSSACKGRPGAGYGGFFWRAPKESADLAVFTAEAEGEQAVHGSVTPWLALVSDAWSLVFVQVGAVDPWFVRVAEYPGVGPALAWDRPLPVADTLTRRVVTVVADGRLDRAAAARLAEAAGTAGTADPAGTGTPGVAAGAAGTGAPAESAGEAP</sequence>
<keyword evidence="6" id="KW-1185">Reference proteome</keyword>